<gene>
    <name evidence="1" type="ORF">EURHEDRAFT_415155</name>
</gene>
<dbReference type="AlphaFoldDB" id="A0A017S7E6"/>
<dbReference type="GeneID" id="63697737"/>
<reference evidence="2" key="1">
    <citation type="journal article" date="2014" name="Nat. Commun.">
        <title>Genomic adaptations of the halophilic Dead Sea filamentous fungus Eurotium rubrum.</title>
        <authorList>
            <person name="Kis-Papo T."/>
            <person name="Weig A.R."/>
            <person name="Riley R."/>
            <person name="Persoh D."/>
            <person name="Salamov A."/>
            <person name="Sun H."/>
            <person name="Lipzen A."/>
            <person name="Wasser S.P."/>
            <person name="Rambold G."/>
            <person name="Grigoriev I.V."/>
            <person name="Nevo E."/>
        </authorList>
    </citation>
    <scope>NUCLEOTIDE SEQUENCE [LARGE SCALE GENOMIC DNA]</scope>
    <source>
        <strain evidence="2">CBS 135680</strain>
    </source>
</reference>
<proteinExistence type="predicted"/>
<dbReference type="EMBL" id="KK088435">
    <property type="protein sequence ID" value="EYE92781.1"/>
    <property type="molecule type" value="Genomic_DNA"/>
</dbReference>
<evidence type="ECO:0000313" key="1">
    <source>
        <dbReference type="EMBL" id="EYE92781.1"/>
    </source>
</evidence>
<dbReference type="HOGENOM" id="CLU_088979_1_0_1"/>
<evidence type="ECO:0000313" key="2">
    <source>
        <dbReference type="Proteomes" id="UP000019804"/>
    </source>
</evidence>
<accession>A0A017S7E6</accession>
<dbReference type="PANTHER" id="PTHR38115:SF1">
    <property type="entry name" value="LIPOCALIN-LIKE DOMAIN-CONTAINING PROTEIN"/>
    <property type="match status" value="1"/>
</dbReference>
<protein>
    <submittedName>
        <fullName evidence="1">Uncharacterized protein</fullName>
    </submittedName>
</protein>
<organism evidence="1 2">
    <name type="scientific">Aspergillus ruber (strain CBS 135680)</name>
    <dbReference type="NCBI Taxonomy" id="1388766"/>
    <lineage>
        <taxon>Eukaryota</taxon>
        <taxon>Fungi</taxon>
        <taxon>Dikarya</taxon>
        <taxon>Ascomycota</taxon>
        <taxon>Pezizomycotina</taxon>
        <taxon>Eurotiomycetes</taxon>
        <taxon>Eurotiomycetidae</taxon>
        <taxon>Eurotiales</taxon>
        <taxon>Aspergillaceae</taxon>
        <taxon>Aspergillus</taxon>
        <taxon>Aspergillus subgen. Aspergillus</taxon>
    </lineage>
</organism>
<sequence length="228" mass="25232">MAAPADITIKNLNGEWTLDKSVSNDADPVLALQGMSWLTRKAIGLATLTLKVHQYPESANPTVINIDIDQIATGGIKGTSEKRVTDWTARPHSDHIFGNVEGQSRVIRGVKGADGKVRPNLEVSTKVGNDDDDAKVARFLRGEVLADGSETEGFQVEALGEEYGDGEGLYIQNFVVNKDAGYGWTAEQVWGFETVQDERRYTRRIVVAKDGKYQMIRFVYSFLKHRDA</sequence>
<dbReference type="OrthoDB" id="425354at2759"/>
<name>A0A017S7E6_ASPRC</name>
<keyword evidence="2" id="KW-1185">Reference proteome</keyword>
<dbReference type="PANTHER" id="PTHR38115">
    <property type="entry name" value="LIPOCALIN-LIKE DOMAIN-CONTAINING PROTEIN"/>
    <property type="match status" value="1"/>
</dbReference>
<dbReference type="RefSeq" id="XP_040636469.1">
    <property type="nucleotide sequence ID" value="XM_040782613.1"/>
</dbReference>
<dbReference type="InterPro" id="IPR053037">
    <property type="entry name" value="Pericyclase_pydY-like"/>
</dbReference>
<dbReference type="Proteomes" id="UP000019804">
    <property type="component" value="Unassembled WGS sequence"/>
</dbReference>